<dbReference type="GO" id="GO:0005886">
    <property type="term" value="C:plasma membrane"/>
    <property type="evidence" value="ECO:0007669"/>
    <property type="project" value="TreeGrafter"/>
</dbReference>
<feature type="transmembrane region" description="Helical" evidence="12">
    <location>
        <begin position="380"/>
        <end position="399"/>
    </location>
</feature>
<dbReference type="KEGG" id="spar:SPRG_19268"/>
<keyword evidence="4 12" id="KW-0812">Transmembrane</keyword>
<keyword evidence="15" id="KW-1185">Reference proteome</keyword>
<evidence type="ECO:0000256" key="9">
    <source>
        <dbReference type="ARBA" id="ARBA00023065"/>
    </source>
</evidence>
<dbReference type="RefSeq" id="XP_012195685.1">
    <property type="nucleotide sequence ID" value="XM_012340295.1"/>
</dbReference>
<sequence>MYTLAKDDFDVLLEEYPDTETILVQHYHARKVKYNETLSTMLQRFKMYEIFKDDVTKVHRLEDFWPNLRISLNGKLTTIEQFPIHVLKLITNYINPRGVSLFNSTFAKRVVLDGLKPKYATAYTSPSKLRAIIQPTDPRKLRWDIFLGVLIMYNVMNIPFQFTFQGGFVGDDTRYASVILFDYTVDVLFGIDMLLTFRTAYVDEDGQIEATPRRIATRYLRWWFWIDFVSTFPFALIADTATSTGASSGNGTLSAVGGSTQSYYNLKLIRLVRLTRLLKLMRLLKLNRSVTSIENMLDLNPAVLSLVKLLIQVCFIAHWSSCAFFFVGQVSETYYGRSWIGPLLWYASTADKYITSLYFCFTTMATVGYGDVLLATPIEVAYVIFYMLLGASVFGYIIGSMSSLVDQLQTRGVAAKEKTDRVKDYMKERKLPKALCTRIRRYFDFYLAQQDDGTGLLNDLSDDLRTQLVLYLNRDVVSKIPFFARQDDACISYLMGILYQEYFTPGEYVFHEGEYGRHMYFLVKGTVEVLIHAGTPSEILCKVLTEGAFFGELAMVLSSKRCASIRAKTFGILYVLSRSGMDHIHAHYPEISNMIMAEIKLKLHKIQEETVERMERKNVANHLPSRKTSLTTDTELLEAFAMIDGVATDLTRFFGGGETAKHRAVAAIISRLKKFDFEAPAETPKEPPPSPEPTAKDAFVRIGKRVIQLNAFVTQARKSRRGATTRVFGSIPTHVDEMHKLPDAKRLLEGSVDPTGPCLHDVEAVNRSERPET</sequence>
<dbReference type="GO" id="GO:0034702">
    <property type="term" value="C:monoatomic ion channel complex"/>
    <property type="evidence" value="ECO:0007669"/>
    <property type="project" value="UniProtKB-KW"/>
</dbReference>
<dbReference type="OrthoDB" id="421226at2759"/>
<dbReference type="InterPro" id="IPR018490">
    <property type="entry name" value="cNMP-bd_dom_sf"/>
</dbReference>
<dbReference type="PRINTS" id="PR01463">
    <property type="entry name" value="EAGCHANLFMLY"/>
</dbReference>
<dbReference type="Gene3D" id="1.10.287.70">
    <property type="match status" value="1"/>
</dbReference>
<feature type="transmembrane region" description="Helical" evidence="12">
    <location>
        <begin position="145"/>
        <end position="164"/>
    </location>
</feature>
<dbReference type="VEuPathDB" id="FungiDB:SPRG_19268"/>
<dbReference type="InterPro" id="IPR000595">
    <property type="entry name" value="cNMP-bd_dom"/>
</dbReference>
<evidence type="ECO:0000256" key="6">
    <source>
        <dbReference type="ARBA" id="ARBA00022882"/>
    </source>
</evidence>
<dbReference type="PANTHER" id="PTHR10217:SF435">
    <property type="entry name" value="POTASSIUM VOLTAGE-GATED CHANNEL PROTEIN EAG"/>
    <property type="match status" value="1"/>
</dbReference>
<keyword evidence="6" id="KW-0851">Voltage-gated channel</keyword>
<dbReference type="FunFam" id="1.10.287.70:FF:000123">
    <property type="entry name" value="Potassium channel KAT3"/>
    <property type="match status" value="1"/>
</dbReference>
<dbReference type="AlphaFoldDB" id="A0A067CT19"/>
<keyword evidence="11" id="KW-0407">Ion channel</keyword>
<dbReference type="Gene3D" id="1.10.287.630">
    <property type="entry name" value="Helix hairpin bin"/>
    <property type="match status" value="1"/>
</dbReference>
<evidence type="ECO:0000259" key="13">
    <source>
        <dbReference type="PROSITE" id="PS50042"/>
    </source>
</evidence>
<evidence type="ECO:0000256" key="4">
    <source>
        <dbReference type="ARBA" id="ARBA00022692"/>
    </source>
</evidence>
<feature type="transmembrane region" description="Helical" evidence="12">
    <location>
        <begin position="222"/>
        <end position="242"/>
    </location>
</feature>
<dbReference type="Proteomes" id="UP000030745">
    <property type="component" value="Unassembled WGS sequence"/>
</dbReference>
<feature type="domain" description="Cyclic nucleotide-binding" evidence="13">
    <location>
        <begin position="482"/>
        <end position="584"/>
    </location>
</feature>
<dbReference type="SUPFAM" id="SSF81324">
    <property type="entry name" value="Voltage-gated potassium channels"/>
    <property type="match status" value="1"/>
</dbReference>
<keyword evidence="9" id="KW-0406">Ion transport</keyword>
<evidence type="ECO:0000313" key="15">
    <source>
        <dbReference type="Proteomes" id="UP000030745"/>
    </source>
</evidence>
<evidence type="ECO:0000256" key="7">
    <source>
        <dbReference type="ARBA" id="ARBA00022958"/>
    </source>
</evidence>
<dbReference type="GO" id="GO:0042391">
    <property type="term" value="P:regulation of membrane potential"/>
    <property type="evidence" value="ECO:0007669"/>
    <property type="project" value="TreeGrafter"/>
</dbReference>
<dbReference type="InterPro" id="IPR014710">
    <property type="entry name" value="RmlC-like_jellyroll"/>
</dbReference>
<keyword evidence="5" id="KW-0631">Potassium channel</keyword>
<dbReference type="InterPro" id="IPR050818">
    <property type="entry name" value="KCNH_animal-type"/>
</dbReference>
<comment type="subcellular location">
    <subcellularLocation>
        <location evidence="1">Membrane</location>
        <topology evidence="1">Multi-pass membrane protein</topology>
    </subcellularLocation>
</comment>
<evidence type="ECO:0000256" key="3">
    <source>
        <dbReference type="ARBA" id="ARBA00022538"/>
    </source>
</evidence>
<evidence type="ECO:0000256" key="12">
    <source>
        <dbReference type="SAM" id="Phobius"/>
    </source>
</evidence>
<evidence type="ECO:0000256" key="11">
    <source>
        <dbReference type="ARBA" id="ARBA00023303"/>
    </source>
</evidence>
<dbReference type="CDD" id="cd00038">
    <property type="entry name" value="CAP_ED"/>
    <property type="match status" value="1"/>
</dbReference>
<dbReference type="GO" id="GO:0005249">
    <property type="term" value="F:voltage-gated potassium channel activity"/>
    <property type="evidence" value="ECO:0007669"/>
    <property type="project" value="InterPro"/>
</dbReference>
<organism evidence="14 15">
    <name type="scientific">Saprolegnia parasitica (strain CBS 223.65)</name>
    <dbReference type="NCBI Taxonomy" id="695850"/>
    <lineage>
        <taxon>Eukaryota</taxon>
        <taxon>Sar</taxon>
        <taxon>Stramenopiles</taxon>
        <taxon>Oomycota</taxon>
        <taxon>Saprolegniomycetes</taxon>
        <taxon>Saprolegniales</taxon>
        <taxon>Saprolegniaceae</taxon>
        <taxon>Saprolegnia</taxon>
    </lineage>
</organism>
<reference evidence="14 15" key="1">
    <citation type="journal article" date="2013" name="PLoS Genet.">
        <title>Distinctive expansion of potential virulence genes in the genome of the oomycete fish pathogen Saprolegnia parasitica.</title>
        <authorList>
            <person name="Jiang R.H."/>
            <person name="de Bruijn I."/>
            <person name="Haas B.J."/>
            <person name="Belmonte R."/>
            <person name="Lobach L."/>
            <person name="Christie J."/>
            <person name="van den Ackerveken G."/>
            <person name="Bottin A."/>
            <person name="Bulone V."/>
            <person name="Diaz-Moreno S.M."/>
            <person name="Dumas B."/>
            <person name="Fan L."/>
            <person name="Gaulin E."/>
            <person name="Govers F."/>
            <person name="Grenville-Briggs L.J."/>
            <person name="Horner N.R."/>
            <person name="Levin J.Z."/>
            <person name="Mammella M."/>
            <person name="Meijer H.J."/>
            <person name="Morris P."/>
            <person name="Nusbaum C."/>
            <person name="Oome S."/>
            <person name="Phillips A.J."/>
            <person name="van Rooyen D."/>
            <person name="Rzeszutek E."/>
            <person name="Saraiva M."/>
            <person name="Secombes C.J."/>
            <person name="Seidl M.F."/>
            <person name="Snel B."/>
            <person name="Stassen J.H."/>
            <person name="Sykes S."/>
            <person name="Tripathy S."/>
            <person name="van den Berg H."/>
            <person name="Vega-Arreguin J.C."/>
            <person name="Wawra S."/>
            <person name="Young S.K."/>
            <person name="Zeng Q."/>
            <person name="Dieguez-Uribeondo J."/>
            <person name="Russ C."/>
            <person name="Tyler B.M."/>
            <person name="van West P."/>
        </authorList>
    </citation>
    <scope>NUCLEOTIDE SEQUENCE [LARGE SCALE GENOMIC DNA]</scope>
    <source>
        <strain evidence="14 15">CBS 223.65</strain>
    </source>
</reference>
<dbReference type="OMA" id="ACLWIRI"/>
<proteinExistence type="predicted"/>
<dbReference type="Pfam" id="PF00520">
    <property type="entry name" value="Ion_trans"/>
    <property type="match status" value="1"/>
</dbReference>
<dbReference type="InterPro" id="IPR003938">
    <property type="entry name" value="K_chnl_volt-dep_EAG/ELK/ERG"/>
</dbReference>
<keyword evidence="10 12" id="KW-0472">Membrane</keyword>
<feature type="transmembrane region" description="Helical" evidence="12">
    <location>
        <begin position="353"/>
        <end position="373"/>
    </location>
</feature>
<evidence type="ECO:0000256" key="1">
    <source>
        <dbReference type="ARBA" id="ARBA00004141"/>
    </source>
</evidence>
<evidence type="ECO:0000313" key="14">
    <source>
        <dbReference type="EMBL" id="KDO33653.1"/>
    </source>
</evidence>
<dbReference type="SMART" id="SM00100">
    <property type="entry name" value="cNMP"/>
    <property type="match status" value="1"/>
</dbReference>
<evidence type="ECO:0000256" key="10">
    <source>
        <dbReference type="ARBA" id="ARBA00023136"/>
    </source>
</evidence>
<dbReference type="Pfam" id="PF00027">
    <property type="entry name" value="cNMP_binding"/>
    <property type="match status" value="1"/>
</dbReference>
<dbReference type="Gene3D" id="2.60.120.10">
    <property type="entry name" value="Jelly Rolls"/>
    <property type="match status" value="1"/>
</dbReference>
<evidence type="ECO:0000256" key="8">
    <source>
        <dbReference type="ARBA" id="ARBA00022989"/>
    </source>
</evidence>
<dbReference type="PANTHER" id="PTHR10217">
    <property type="entry name" value="VOLTAGE AND LIGAND GATED POTASSIUM CHANNEL"/>
    <property type="match status" value="1"/>
</dbReference>
<dbReference type="EMBL" id="KK583192">
    <property type="protein sequence ID" value="KDO33653.1"/>
    <property type="molecule type" value="Genomic_DNA"/>
</dbReference>
<feature type="transmembrane region" description="Helical" evidence="12">
    <location>
        <begin position="176"/>
        <end position="201"/>
    </location>
</feature>
<dbReference type="GeneID" id="24140686"/>
<dbReference type="SUPFAM" id="SSF51206">
    <property type="entry name" value="cAMP-binding domain-like"/>
    <property type="match status" value="1"/>
</dbReference>
<dbReference type="PROSITE" id="PS50042">
    <property type="entry name" value="CNMP_BINDING_3"/>
    <property type="match status" value="1"/>
</dbReference>
<dbReference type="InterPro" id="IPR005821">
    <property type="entry name" value="Ion_trans_dom"/>
</dbReference>
<name>A0A067CT19_SAPPC</name>
<accession>A0A067CT19</accession>
<keyword evidence="8 12" id="KW-1133">Transmembrane helix</keyword>
<protein>
    <recommendedName>
        <fullName evidence="13">Cyclic nucleotide-binding domain-containing protein</fullName>
    </recommendedName>
</protein>
<gene>
    <name evidence="14" type="ORF">SPRG_19268</name>
</gene>
<keyword evidence="3" id="KW-0633">Potassium transport</keyword>
<evidence type="ECO:0000256" key="2">
    <source>
        <dbReference type="ARBA" id="ARBA00022448"/>
    </source>
</evidence>
<keyword evidence="7" id="KW-0630">Potassium</keyword>
<evidence type="ECO:0000256" key="5">
    <source>
        <dbReference type="ARBA" id="ARBA00022826"/>
    </source>
</evidence>
<keyword evidence="2" id="KW-0813">Transport</keyword>